<dbReference type="HOGENOM" id="CLU_1565728_0_0_1"/>
<accession>F0W9K5</accession>
<evidence type="ECO:0000313" key="1">
    <source>
        <dbReference type="EMBL" id="CCA17823.1"/>
    </source>
</evidence>
<proteinExistence type="predicted"/>
<name>F0W9K5_9STRA</name>
<reference evidence="1" key="1">
    <citation type="journal article" date="2011" name="PLoS Biol.">
        <title>Gene gain and loss during evolution of obligate parasitism in the white rust pathogen of Arabidopsis thaliana.</title>
        <authorList>
            <person name="Kemen E."/>
            <person name="Gardiner A."/>
            <person name="Schultz-Larsen T."/>
            <person name="Kemen A.C."/>
            <person name="Balmuth A.L."/>
            <person name="Robert-Seilaniantz A."/>
            <person name="Bailey K."/>
            <person name="Holub E."/>
            <person name="Studholme D.J."/>
            <person name="Maclean D."/>
            <person name="Jones J.D."/>
        </authorList>
    </citation>
    <scope>NUCLEOTIDE SEQUENCE</scope>
</reference>
<sequence length="171" mass="19993">MIKPMGILPKHCKTLQYHFLKMEKIYISENTELAFEQGARFECHNIDEDRWYTVPLMRSSAPCSAKIKKCKNSPERLRLDFSFNGIIDGPSIHKYVSEPKEITLKDKNRNKVTLKFSETKLEHSCVLHWVFGRSGLAPVEFSVLKNHGKESHYDVVFEKIESRQKSWKCCK</sequence>
<dbReference type="AlphaFoldDB" id="F0W9K5"/>
<dbReference type="EMBL" id="FR824085">
    <property type="protein sequence ID" value="CCA17823.1"/>
    <property type="molecule type" value="Genomic_DNA"/>
</dbReference>
<protein>
    <submittedName>
        <fullName evidence="1">AlNc14C40G3460 protein</fullName>
    </submittedName>
</protein>
<gene>
    <name evidence="1" type="primary">AlNc14C40G3460</name>
    <name evidence="1" type="ORF">ALNC14_039660</name>
</gene>
<organism evidence="1">
    <name type="scientific">Albugo laibachii Nc14</name>
    <dbReference type="NCBI Taxonomy" id="890382"/>
    <lineage>
        <taxon>Eukaryota</taxon>
        <taxon>Sar</taxon>
        <taxon>Stramenopiles</taxon>
        <taxon>Oomycota</taxon>
        <taxon>Peronosporomycetes</taxon>
        <taxon>Albuginales</taxon>
        <taxon>Albuginaceae</taxon>
        <taxon>Albugo</taxon>
    </lineage>
</organism>
<reference evidence="1" key="2">
    <citation type="submission" date="2011-02" db="EMBL/GenBank/DDBJ databases">
        <authorList>
            <person name="MacLean D."/>
        </authorList>
    </citation>
    <scope>NUCLEOTIDE SEQUENCE</scope>
</reference>